<dbReference type="GO" id="GO:0005975">
    <property type="term" value="P:carbohydrate metabolic process"/>
    <property type="evidence" value="ECO:0007669"/>
    <property type="project" value="InterPro"/>
</dbReference>
<accession>A0A210QVL8</accession>
<comment type="similarity">
    <text evidence="3">Belongs to the glycosyltransferase 11 family.</text>
</comment>
<keyword evidence="3" id="KW-0812">Transmembrane</keyword>
<dbReference type="InterPro" id="IPR002516">
    <property type="entry name" value="Glyco_trans_11"/>
</dbReference>
<keyword evidence="2 3" id="KW-0808">Transferase</keyword>
<evidence type="ECO:0000313" key="4">
    <source>
        <dbReference type="EMBL" id="OWF52799.1"/>
    </source>
</evidence>
<dbReference type="Pfam" id="PF01531">
    <property type="entry name" value="Glyco_transf_11"/>
    <property type="match status" value="1"/>
</dbReference>
<dbReference type="CDD" id="cd11301">
    <property type="entry name" value="Fut1_Fut2_like"/>
    <property type="match status" value="1"/>
</dbReference>
<dbReference type="PANTHER" id="PTHR11927">
    <property type="entry name" value="GALACTOSIDE 2-L-FUCOSYLTRANSFERASE"/>
    <property type="match status" value="1"/>
</dbReference>
<keyword evidence="3" id="KW-0333">Golgi apparatus</keyword>
<dbReference type="PANTHER" id="PTHR11927:SF9">
    <property type="entry name" value="L-FUCOSYLTRANSFERASE"/>
    <property type="match status" value="1"/>
</dbReference>
<dbReference type="Proteomes" id="UP000242188">
    <property type="component" value="Unassembled WGS sequence"/>
</dbReference>
<evidence type="ECO:0000313" key="5">
    <source>
        <dbReference type="Proteomes" id="UP000242188"/>
    </source>
</evidence>
<comment type="pathway">
    <text evidence="3">Protein modification; protein glycosylation.</text>
</comment>
<dbReference type="EC" id="2.4.1.-" evidence="3"/>
<dbReference type="OrthoDB" id="3226at2759"/>
<dbReference type="UniPathway" id="UPA00378"/>
<comment type="subcellular location">
    <subcellularLocation>
        <location evidence="3">Golgi apparatus</location>
        <location evidence="3">Golgi stack membrane</location>
        <topology evidence="3">Single-pass type II membrane protein</topology>
    </subcellularLocation>
</comment>
<proteinExistence type="inferred from homology"/>
<dbReference type="GO" id="GO:0032580">
    <property type="term" value="C:Golgi cisterna membrane"/>
    <property type="evidence" value="ECO:0007669"/>
    <property type="project" value="UniProtKB-SubCell"/>
</dbReference>
<keyword evidence="3" id="KW-0735">Signal-anchor</keyword>
<evidence type="ECO:0000256" key="2">
    <source>
        <dbReference type="ARBA" id="ARBA00022679"/>
    </source>
</evidence>
<evidence type="ECO:0000256" key="1">
    <source>
        <dbReference type="ARBA" id="ARBA00022676"/>
    </source>
</evidence>
<dbReference type="GO" id="GO:0008107">
    <property type="term" value="F:galactoside 2-alpha-L-fucosyltransferase activity"/>
    <property type="evidence" value="ECO:0007669"/>
    <property type="project" value="InterPro"/>
</dbReference>
<keyword evidence="3" id="KW-0325">Glycoprotein</keyword>
<dbReference type="AlphaFoldDB" id="A0A210QVL8"/>
<comment type="caution">
    <text evidence="4">The sequence shown here is derived from an EMBL/GenBank/DDBJ whole genome shotgun (WGS) entry which is preliminary data.</text>
</comment>
<protein>
    <recommendedName>
        <fullName evidence="3">L-Fucosyltransferase</fullName>
        <ecNumber evidence="3">2.4.1.-</ecNumber>
    </recommendedName>
</protein>
<sequence>MKLSHDLIKNTIMKSQFTLNVKVTLVGVHVRRGDYLDKEKKNFGYRVATEDYFKRTMSFFRSKYENVLFLVFTNPVDKDMTWCKSNLKSNDVIFMFGNPRAVDLCILTLCDHVITSVGTFGWWAAFLNNGTKTYFRDNVKYGSDYGKCFQDNGIDYFYPGWLGF</sequence>
<organism evidence="4 5">
    <name type="scientific">Mizuhopecten yessoensis</name>
    <name type="common">Japanese scallop</name>
    <name type="synonym">Patinopecten yessoensis</name>
    <dbReference type="NCBI Taxonomy" id="6573"/>
    <lineage>
        <taxon>Eukaryota</taxon>
        <taxon>Metazoa</taxon>
        <taxon>Spiralia</taxon>
        <taxon>Lophotrochozoa</taxon>
        <taxon>Mollusca</taxon>
        <taxon>Bivalvia</taxon>
        <taxon>Autobranchia</taxon>
        <taxon>Pteriomorphia</taxon>
        <taxon>Pectinida</taxon>
        <taxon>Pectinoidea</taxon>
        <taxon>Pectinidae</taxon>
        <taxon>Mizuhopecten</taxon>
    </lineage>
</organism>
<dbReference type="EMBL" id="NEDP02001638">
    <property type="protein sequence ID" value="OWF52799.1"/>
    <property type="molecule type" value="Genomic_DNA"/>
</dbReference>
<evidence type="ECO:0000256" key="3">
    <source>
        <dbReference type="RuleBase" id="RU363129"/>
    </source>
</evidence>
<keyword evidence="1 3" id="KW-0328">Glycosyltransferase</keyword>
<name>A0A210QVL8_MIZYE</name>
<keyword evidence="5" id="KW-1185">Reference proteome</keyword>
<gene>
    <name evidence="4" type="ORF">KP79_PYT23388</name>
</gene>
<reference evidence="4 5" key="1">
    <citation type="journal article" date="2017" name="Nat. Ecol. Evol.">
        <title>Scallop genome provides insights into evolution of bilaterian karyotype and development.</title>
        <authorList>
            <person name="Wang S."/>
            <person name="Zhang J."/>
            <person name="Jiao W."/>
            <person name="Li J."/>
            <person name="Xun X."/>
            <person name="Sun Y."/>
            <person name="Guo X."/>
            <person name="Huan P."/>
            <person name="Dong B."/>
            <person name="Zhang L."/>
            <person name="Hu X."/>
            <person name="Sun X."/>
            <person name="Wang J."/>
            <person name="Zhao C."/>
            <person name="Wang Y."/>
            <person name="Wang D."/>
            <person name="Huang X."/>
            <person name="Wang R."/>
            <person name="Lv J."/>
            <person name="Li Y."/>
            <person name="Zhang Z."/>
            <person name="Liu B."/>
            <person name="Lu W."/>
            <person name="Hui Y."/>
            <person name="Liang J."/>
            <person name="Zhou Z."/>
            <person name="Hou R."/>
            <person name="Li X."/>
            <person name="Liu Y."/>
            <person name="Li H."/>
            <person name="Ning X."/>
            <person name="Lin Y."/>
            <person name="Zhao L."/>
            <person name="Xing Q."/>
            <person name="Dou J."/>
            <person name="Li Y."/>
            <person name="Mao J."/>
            <person name="Guo H."/>
            <person name="Dou H."/>
            <person name="Li T."/>
            <person name="Mu C."/>
            <person name="Jiang W."/>
            <person name="Fu Q."/>
            <person name="Fu X."/>
            <person name="Miao Y."/>
            <person name="Liu J."/>
            <person name="Yu Q."/>
            <person name="Li R."/>
            <person name="Liao H."/>
            <person name="Li X."/>
            <person name="Kong Y."/>
            <person name="Jiang Z."/>
            <person name="Chourrout D."/>
            <person name="Li R."/>
            <person name="Bao Z."/>
        </authorList>
    </citation>
    <scope>NUCLEOTIDE SEQUENCE [LARGE SCALE GENOMIC DNA]</scope>
    <source>
        <strain evidence="4 5">PY_sf001</strain>
    </source>
</reference>